<evidence type="ECO:0000313" key="1">
    <source>
        <dbReference type="EMBL" id="MTV30940.1"/>
    </source>
</evidence>
<proteinExistence type="predicted"/>
<reference evidence="1 2" key="1">
    <citation type="submission" date="2019-11" db="EMBL/GenBank/DDBJ databases">
        <title>Whole-genome sequence of a Rhodoblastus acidophilus DSM 142.</title>
        <authorList>
            <person name="Kyndt J.A."/>
            <person name="Meyer T.E."/>
        </authorList>
    </citation>
    <scope>NUCLEOTIDE SEQUENCE [LARGE SCALE GENOMIC DNA]</scope>
    <source>
        <strain evidence="1 2">DSM 142</strain>
    </source>
</reference>
<sequence length="155" mass="17216">MAPAEMPKHTLYGFAPASDRRGLIASLAASAEIMTPEKVRQLRRALYEDEVLTRPEAEALFALERAQKGRAGRVWTRFFVEILTDHLVWRAQPAKILDHDAARWLIAEADRELSPAVYALLAHALAEAESVPSWFVEAVREKGEADPVRAALACA</sequence>
<dbReference type="RefSeq" id="WP_155445633.1">
    <property type="nucleotide sequence ID" value="NZ_JAOQNR010000004.1"/>
</dbReference>
<evidence type="ECO:0000313" key="2">
    <source>
        <dbReference type="Proteomes" id="UP000439113"/>
    </source>
</evidence>
<protein>
    <submittedName>
        <fullName evidence="1">Uncharacterized protein</fullName>
    </submittedName>
</protein>
<gene>
    <name evidence="1" type="ORF">GJ654_08025</name>
</gene>
<name>A0A6N8DK40_RHOAC</name>
<dbReference type="OrthoDB" id="7628592at2"/>
<dbReference type="AlphaFoldDB" id="A0A6N8DK40"/>
<dbReference type="EMBL" id="WNKS01000005">
    <property type="protein sequence ID" value="MTV30940.1"/>
    <property type="molecule type" value="Genomic_DNA"/>
</dbReference>
<comment type="caution">
    <text evidence="1">The sequence shown here is derived from an EMBL/GenBank/DDBJ whole genome shotgun (WGS) entry which is preliminary data.</text>
</comment>
<accession>A0A6N8DK40</accession>
<dbReference type="Proteomes" id="UP000439113">
    <property type="component" value="Unassembled WGS sequence"/>
</dbReference>
<organism evidence="1 2">
    <name type="scientific">Rhodoblastus acidophilus</name>
    <name type="common">Rhodopseudomonas acidophila</name>
    <dbReference type="NCBI Taxonomy" id="1074"/>
    <lineage>
        <taxon>Bacteria</taxon>
        <taxon>Pseudomonadati</taxon>
        <taxon>Pseudomonadota</taxon>
        <taxon>Alphaproteobacteria</taxon>
        <taxon>Hyphomicrobiales</taxon>
        <taxon>Rhodoblastaceae</taxon>
        <taxon>Rhodoblastus</taxon>
    </lineage>
</organism>